<dbReference type="InterPro" id="IPR000192">
    <property type="entry name" value="Aminotrans_V_dom"/>
</dbReference>
<organism evidence="3 4">
    <name type="scientific">Plectosphaerella cucumerina</name>
    <dbReference type="NCBI Taxonomy" id="40658"/>
    <lineage>
        <taxon>Eukaryota</taxon>
        <taxon>Fungi</taxon>
        <taxon>Dikarya</taxon>
        <taxon>Ascomycota</taxon>
        <taxon>Pezizomycotina</taxon>
        <taxon>Sordariomycetes</taxon>
        <taxon>Hypocreomycetidae</taxon>
        <taxon>Glomerellales</taxon>
        <taxon>Plectosphaerellaceae</taxon>
        <taxon>Plectosphaerella</taxon>
    </lineage>
</organism>
<dbReference type="PANTHER" id="PTHR43092">
    <property type="entry name" value="L-CYSTEINE DESULFHYDRASE"/>
    <property type="match status" value="1"/>
</dbReference>
<dbReference type="InterPro" id="IPR015421">
    <property type="entry name" value="PyrdxlP-dep_Trfase_major"/>
</dbReference>
<reference evidence="3" key="1">
    <citation type="journal article" date="2021" name="Nat. Commun.">
        <title>Genetic determinants of endophytism in the Arabidopsis root mycobiome.</title>
        <authorList>
            <person name="Mesny F."/>
            <person name="Miyauchi S."/>
            <person name="Thiergart T."/>
            <person name="Pickel B."/>
            <person name="Atanasova L."/>
            <person name="Karlsson M."/>
            <person name="Huettel B."/>
            <person name="Barry K.W."/>
            <person name="Haridas S."/>
            <person name="Chen C."/>
            <person name="Bauer D."/>
            <person name="Andreopoulos W."/>
            <person name="Pangilinan J."/>
            <person name="LaButti K."/>
            <person name="Riley R."/>
            <person name="Lipzen A."/>
            <person name="Clum A."/>
            <person name="Drula E."/>
            <person name="Henrissat B."/>
            <person name="Kohler A."/>
            <person name="Grigoriev I.V."/>
            <person name="Martin F.M."/>
            <person name="Hacquard S."/>
        </authorList>
    </citation>
    <scope>NUCLEOTIDE SEQUENCE</scope>
    <source>
        <strain evidence="3">MPI-CAGE-AT-0016</strain>
    </source>
</reference>
<comment type="caution">
    <text evidence="3">The sequence shown here is derived from an EMBL/GenBank/DDBJ whole genome shotgun (WGS) entry which is preliminary data.</text>
</comment>
<keyword evidence="1" id="KW-0663">Pyridoxal phosphate</keyword>
<dbReference type="EMBL" id="JAGPXD010000003">
    <property type="protein sequence ID" value="KAH7362417.1"/>
    <property type="molecule type" value="Genomic_DNA"/>
</dbReference>
<gene>
    <name evidence="3" type="ORF">B0T11DRAFT_339231</name>
</gene>
<proteinExistence type="predicted"/>
<dbReference type="PANTHER" id="PTHR43092:SF2">
    <property type="entry name" value="HERCYNYLCYSTEINE SULFOXIDE LYASE"/>
    <property type="match status" value="1"/>
</dbReference>
<dbReference type="Proteomes" id="UP000813385">
    <property type="component" value="Unassembled WGS sequence"/>
</dbReference>
<dbReference type="InterPro" id="IPR015422">
    <property type="entry name" value="PyrdxlP-dep_Trfase_small"/>
</dbReference>
<dbReference type="SUPFAM" id="SSF53383">
    <property type="entry name" value="PLP-dependent transferases"/>
    <property type="match status" value="1"/>
</dbReference>
<feature type="domain" description="Aminotransferase class V" evidence="2">
    <location>
        <begin position="167"/>
        <end position="342"/>
    </location>
</feature>
<evidence type="ECO:0000313" key="4">
    <source>
        <dbReference type="Proteomes" id="UP000813385"/>
    </source>
</evidence>
<dbReference type="Pfam" id="PF00266">
    <property type="entry name" value="Aminotran_5"/>
    <property type="match status" value="1"/>
</dbReference>
<evidence type="ECO:0000259" key="2">
    <source>
        <dbReference type="Pfam" id="PF00266"/>
    </source>
</evidence>
<dbReference type="AlphaFoldDB" id="A0A8K0TGR8"/>
<accession>A0A8K0TGR8</accession>
<dbReference type="Gene3D" id="3.40.640.10">
    <property type="entry name" value="Type I PLP-dependent aspartate aminotransferase-like (Major domain)"/>
    <property type="match status" value="1"/>
</dbReference>
<keyword evidence="4" id="KW-1185">Reference proteome</keyword>
<evidence type="ECO:0000256" key="1">
    <source>
        <dbReference type="ARBA" id="ARBA00022898"/>
    </source>
</evidence>
<dbReference type="OrthoDB" id="5978656at2759"/>
<name>A0A8K0TGR8_9PEZI</name>
<sequence length="432" mass="47504">MGSNTQVQFGKALKDQFLFDPEWRNLNNGSFGTIPRAVREAQIAFQNRAEAQPDKFIRYEYPVLLDESRAALAAHLNVPVDEVVFAANATTAVNIVLRNLTWSPDGLDEILSFSTIYGACGKTIEYIVDTHPGLVAHRAVPLTYPLEDDEVVSRFRAAVEASRAAGRRPRIAVYDCVTSQPGVRFPFEAITAACRELGVLSLVDGAQGVGMVKLDLAAVDADFFLSNCHKWLFAPRGCAFLHVPVRNQPLMRSTLPTSHGYVPLSTPGAVSPLPSVGGKSPWVRSFEFVGTVDNSSFICVKAALEYRRDVLGGEERILEYLWRLAKEGGARAAEILGTEVIDNKTKTLTNNAMVNVWLPVAADTVDAGALQWTQSVLVDEYKTFIALGSHNGRWFARLSAQVYLDMEDFEWAANALREVTARAVKERAVQKA</sequence>
<evidence type="ECO:0000313" key="3">
    <source>
        <dbReference type="EMBL" id="KAH7362417.1"/>
    </source>
</evidence>
<dbReference type="InterPro" id="IPR015424">
    <property type="entry name" value="PyrdxlP-dep_Trfase"/>
</dbReference>
<dbReference type="Gene3D" id="3.90.1150.10">
    <property type="entry name" value="Aspartate Aminotransferase, domain 1"/>
    <property type="match status" value="1"/>
</dbReference>
<protein>
    <submittedName>
        <fullName evidence="3">LolT-1</fullName>
    </submittedName>
</protein>